<reference evidence="1 2" key="1">
    <citation type="submission" date="2018-03" db="EMBL/GenBank/DDBJ databases">
        <title>Genomic Encyclopedia of Archaeal and Bacterial Type Strains, Phase II (KMG-II): from individual species to whole genera.</title>
        <authorList>
            <person name="Goeker M."/>
        </authorList>
    </citation>
    <scope>NUCLEOTIDE SEQUENCE [LARGE SCALE GENOMIC DNA]</scope>
    <source>
        <strain evidence="1 2">DSM 45601</strain>
    </source>
</reference>
<dbReference type="Proteomes" id="UP000237846">
    <property type="component" value="Unassembled WGS sequence"/>
</dbReference>
<keyword evidence="2" id="KW-1185">Reference proteome</keyword>
<evidence type="ECO:0000313" key="1">
    <source>
        <dbReference type="EMBL" id="PRY02553.1"/>
    </source>
</evidence>
<organism evidence="1 2">
    <name type="scientific">Allonocardiopsis opalescens</name>
    <dbReference type="NCBI Taxonomy" id="1144618"/>
    <lineage>
        <taxon>Bacteria</taxon>
        <taxon>Bacillati</taxon>
        <taxon>Actinomycetota</taxon>
        <taxon>Actinomycetes</taxon>
        <taxon>Streptosporangiales</taxon>
        <taxon>Allonocardiopsis</taxon>
    </lineage>
</organism>
<sequence>MNLGYGKRHLELAIFFDFGREGWRMLPKL</sequence>
<dbReference type="EMBL" id="PVZC01000001">
    <property type="protein sequence ID" value="PRY02553.1"/>
    <property type="molecule type" value="Genomic_DNA"/>
</dbReference>
<comment type="caution">
    <text evidence="1">The sequence shown here is derived from an EMBL/GenBank/DDBJ whole genome shotgun (WGS) entry which is preliminary data.</text>
</comment>
<proteinExistence type="predicted"/>
<evidence type="ECO:0000313" key="2">
    <source>
        <dbReference type="Proteomes" id="UP000237846"/>
    </source>
</evidence>
<gene>
    <name evidence="1" type="ORF">CLV72_1011155</name>
</gene>
<protein>
    <submittedName>
        <fullName evidence="1">Uncharacterized protein</fullName>
    </submittedName>
</protein>
<dbReference type="AlphaFoldDB" id="A0A2T0QFC8"/>
<accession>A0A2T0QFC8</accession>
<name>A0A2T0QFC8_9ACTN</name>